<keyword evidence="2" id="KW-0805">Transcription regulation</keyword>
<reference evidence="5 6" key="1">
    <citation type="submission" date="2023-07" db="EMBL/GenBank/DDBJ databases">
        <title>Genomic Encyclopedia of Type Strains, Phase IV (KMG-IV): sequencing the most valuable type-strain genomes for metagenomic binning, comparative biology and taxonomic classification.</title>
        <authorList>
            <person name="Goeker M."/>
        </authorList>
    </citation>
    <scope>NUCLEOTIDE SEQUENCE [LARGE SCALE GENOMIC DNA]</scope>
    <source>
        <strain evidence="5 6">DSM 19619</strain>
    </source>
</reference>
<dbReference type="Pfam" id="PF00455">
    <property type="entry name" value="DeoRC"/>
    <property type="match status" value="1"/>
</dbReference>
<keyword evidence="1" id="KW-0678">Repressor</keyword>
<comment type="caution">
    <text evidence="5">The sequence shown here is derived from an EMBL/GenBank/DDBJ whole genome shotgun (WGS) entry which is preliminary data.</text>
</comment>
<evidence type="ECO:0000313" key="6">
    <source>
        <dbReference type="Proteomes" id="UP001242480"/>
    </source>
</evidence>
<dbReference type="EMBL" id="JAUSVX010000034">
    <property type="protein sequence ID" value="MDQ0475369.1"/>
    <property type="molecule type" value="Genomic_DNA"/>
</dbReference>
<feature type="domain" description="HTH deoR-type" evidence="4">
    <location>
        <begin position="12"/>
        <end position="67"/>
    </location>
</feature>
<evidence type="ECO:0000256" key="2">
    <source>
        <dbReference type="ARBA" id="ARBA00023015"/>
    </source>
</evidence>
<dbReference type="InterPro" id="IPR050313">
    <property type="entry name" value="Carb_Metab_HTH_regulators"/>
</dbReference>
<dbReference type="SUPFAM" id="SSF100950">
    <property type="entry name" value="NagB/RpiA/CoA transferase-like"/>
    <property type="match status" value="1"/>
</dbReference>
<dbReference type="InterPro" id="IPR001034">
    <property type="entry name" value="DeoR_HTH"/>
</dbReference>
<keyword evidence="6" id="KW-1185">Reference proteome</keyword>
<dbReference type="InterPro" id="IPR037171">
    <property type="entry name" value="NagB/RpiA_transferase-like"/>
</dbReference>
<dbReference type="InterPro" id="IPR014036">
    <property type="entry name" value="DeoR-like_C"/>
</dbReference>
<accession>A0ABU0JM69</accession>
<dbReference type="PANTHER" id="PTHR30363:SF4">
    <property type="entry name" value="GLYCEROL-3-PHOSPHATE REGULON REPRESSOR"/>
    <property type="match status" value="1"/>
</dbReference>
<evidence type="ECO:0000259" key="4">
    <source>
        <dbReference type="PROSITE" id="PS51000"/>
    </source>
</evidence>
<sequence length="260" mass="26786">MPISASPPPQSPEERQAAILARIEREGRVSATALAAEFGVSEDSIRRDLRDLAEGGLIQRVHGGAIRRSTLPAAFGDRLVRRPVEKSALAAAALGLLRPGATVLLDQSTTTLALAHLLPAGADLTVVTATPEIALAALGRGVTEVIMLGGRLDPVSRAVAGPAVLAAIGQIHYDLCVLGACGIDIALGITAQDHDDACLKRAMVAASAAVTALITADKFDTASPFRVAPLSRLDRLVAEAHTPPDTLARYAAAGVDLLLA</sequence>
<protein>
    <submittedName>
        <fullName evidence="5">DeoR/GlpR family transcriptional regulator of sugar metabolism</fullName>
    </submittedName>
</protein>
<dbReference type="SUPFAM" id="SSF46785">
    <property type="entry name" value="Winged helix' DNA-binding domain"/>
    <property type="match status" value="1"/>
</dbReference>
<dbReference type="PROSITE" id="PS51000">
    <property type="entry name" value="HTH_DEOR_2"/>
    <property type="match status" value="1"/>
</dbReference>
<gene>
    <name evidence="5" type="ORF">QO011_008412</name>
</gene>
<organism evidence="5 6">
    <name type="scientific">Labrys wisconsinensis</name>
    <dbReference type="NCBI Taxonomy" id="425677"/>
    <lineage>
        <taxon>Bacteria</taxon>
        <taxon>Pseudomonadati</taxon>
        <taxon>Pseudomonadota</taxon>
        <taxon>Alphaproteobacteria</taxon>
        <taxon>Hyphomicrobiales</taxon>
        <taxon>Xanthobacteraceae</taxon>
        <taxon>Labrys</taxon>
    </lineage>
</organism>
<dbReference type="InterPro" id="IPR036390">
    <property type="entry name" value="WH_DNA-bd_sf"/>
</dbReference>
<dbReference type="InterPro" id="IPR036388">
    <property type="entry name" value="WH-like_DNA-bd_sf"/>
</dbReference>
<dbReference type="PRINTS" id="PR00037">
    <property type="entry name" value="HTHLACR"/>
</dbReference>
<dbReference type="PANTHER" id="PTHR30363">
    <property type="entry name" value="HTH-TYPE TRANSCRIPTIONAL REGULATOR SRLR-RELATED"/>
    <property type="match status" value="1"/>
</dbReference>
<keyword evidence="3" id="KW-0804">Transcription</keyword>
<dbReference type="SMART" id="SM01134">
    <property type="entry name" value="DeoRC"/>
    <property type="match status" value="1"/>
</dbReference>
<evidence type="ECO:0000313" key="5">
    <source>
        <dbReference type="EMBL" id="MDQ0475369.1"/>
    </source>
</evidence>
<evidence type="ECO:0000256" key="1">
    <source>
        <dbReference type="ARBA" id="ARBA00022491"/>
    </source>
</evidence>
<dbReference type="RefSeq" id="WP_307286519.1">
    <property type="nucleotide sequence ID" value="NZ_JAUSVX010000034.1"/>
</dbReference>
<proteinExistence type="predicted"/>
<dbReference type="Gene3D" id="1.10.10.10">
    <property type="entry name" value="Winged helix-like DNA-binding domain superfamily/Winged helix DNA-binding domain"/>
    <property type="match status" value="1"/>
</dbReference>
<name>A0ABU0JM69_9HYPH</name>
<dbReference type="Proteomes" id="UP001242480">
    <property type="component" value="Unassembled WGS sequence"/>
</dbReference>
<dbReference type="SMART" id="SM00420">
    <property type="entry name" value="HTH_DEOR"/>
    <property type="match status" value="1"/>
</dbReference>
<dbReference type="Pfam" id="PF08220">
    <property type="entry name" value="HTH_DeoR"/>
    <property type="match status" value="1"/>
</dbReference>
<evidence type="ECO:0000256" key="3">
    <source>
        <dbReference type="ARBA" id="ARBA00023163"/>
    </source>
</evidence>